<dbReference type="InterPro" id="IPR016166">
    <property type="entry name" value="FAD-bd_PCMH"/>
</dbReference>
<dbReference type="Gene3D" id="3.10.180.10">
    <property type="entry name" value="2,3-Dihydroxybiphenyl 1,2-Dioxygenase, domain 1"/>
    <property type="match status" value="1"/>
</dbReference>
<organism evidence="3 4">
    <name type="scientific">Nonomuraea phyllanthi</name>
    <dbReference type="NCBI Taxonomy" id="2219224"/>
    <lineage>
        <taxon>Bacteria</taxon>
        <taxon>Bacillati</taxon>
        <taxon>Actinomycetota</taxon>
        <taxon>Actinomycetes</taxon>
        <taxon>Streptosporangiales</taxon>
        <taxon>Streptosporangiaceae</taxon>
        <taxon>Nonomuraea</taxon>
    </lineage>
</organism>
<dbReference type="SUPFAM" id="SSF56176">
    <property type="entry name" value="FAD-binding/transporter-associated domain-like"/>
    <property type="match status" value="1"/>
</dbReference>
<keyword evidence="4" id="KW-1185">Reference proteome</keyword>
<dbReference type="OrthoDB" id="6278354at2"/>
<dbReference type="InterPro" id="IPR016167">
    <property type="entry name" value="FAD-bd_PCMH_sub1"/>
</dbReference>
<sequence length="181" mass="19063">MDHICLVVAPLDWPAVIDSGVLDVVQGPVTRSGARGDGQSIYVRDPDGNTVELRSYPQDLDQPPLDGELVRDPATRERAAADFGHVVRTVPEAVLRPGSVADVAAVVRWAAGAGKQVAAQGARHSVYGRAQVGHGVVVDMSGHNTIHHVGADRIVVDAGATWRDVLAAALRDGRTPPVLPE</sequence>
<accession>A0A5C4VDH3</accession>
<evidence type="ECO:0000256" key="1">
    <source>
        <dbReference type="ARBA" id="ARBA00005466"/>
    </source>
</evidence>
<comment type="caution">
    <text evidence="3">The sequence shown here is derived from an EMBL/GenBank/DDBJ whole genome shotgun (WGS) entry which is preliminary data.</text>
</comment>
<dbReference type="GO" id="GO:0016491">
    <property type="term" value="F:oxidoreductase activity"/>
    <property type="evidence" value="ECO:0007669"/>
    <property type="project" value="UniProtKB-KW"/>
</dbReference>
<proteinExistence type="inferred from homology"/>
<dbReference type="GO" id="GO:0071949">
    <property type="term" value="F:FAD binding"/>
    <property type="evidence" value="ECO:0007669"/>
    <property type="project" value="InterPro"/>
</dbReference>
<dbReference type="PANTHER" id="PTHR13878:SF53">
    <property type="entry name" value="CYTOKININ DEHYDROGENASE 6"/>
    <property type="match status" value="1"/>
</dbReference>
<dbReference type="InterPro" id="IPR006094">
    <property type="entry name" value="Oxid_FAD_bind_N"/>
</dbReference>
<dbReference type="PROSITE" id="PS51387">
    <property type="entry name" value="FAD_PCMH"/>
    <property type="match status" value="1"/>
</dbReference>
<dbReference type="Pfam" id="PF01565">
    <property type="entry name" value="FAD_binding_4"/>
    <property type="match status" value="1"/>
</dbReference>
<dbReference type="SUPFAM" id="SSF54593">
    <property type="entry name" value="Glyoxalase/Bleomycin resistance protein/Dihydroxybiphenyl dioxygenase"/>
    <property type="match status" value="1"/>
</dbReference>
<dbReference type="InterPro" id="IPR036318">
    <property type="entry name" value="FAD-bd_PCMH-like_sf"/>
</dbReference>
<evidence type="ECO:0000313" key="4">
    <source>
        <dbReference type="Proteomes" id="UP000312512"/>
    </source>
</evidence>
<dbReference type="AlphaFoldDB" id="A0A5C4VDH3"/>
<keyword evidence="2" id="KW-0560">Oxidoreductase</keyword>
<dbReference type="EMBL" id="VDLX02000024">
    <property type="protein sequence ID" value="KAB8188579.1"/>
    <property type="molecule type" value="Genomic_DNA"/>
</dbReference>
<dbReference type="Proteomes" id="UP000312512">
    <property type="component" value="Unassembled WGS sequence"/>
</dbReference>
<reference evidence="3 4" key="1">
    <citation type="submission" date="2019-10" db="EMBL/GenBank/DDBJ databases">
        <title>Nonomuraea sp. nov., isolated from Phyllanthus amarus.</title>
        <authorList>
            <person name="Klykleung N."/>
            <person name="Tanasupawat S."/>
        </authorList>
    </citation>
    <scope>NUCLEOTIDE SEQUENCE [LARGE SCALE GENOMIC DNA]</scope>
    <source>
        <strain evidence="3 4">PA1-10</strain>
    </source>
</reference>
<dbReference type="PANTHER" id="PTHR13878">
    <property type="entry name" value="GULONOLACTONE OXIDASE"/>
    <property type="match status" value="1"/>
</dbReference>
<evidence type="ECO:0000256" key="2">
    <source>
        <dbReference type="ARBA" id="ARBA00023002"/>
    </source>
</evidence>
<dbReference type="InterPro" id="IPR050432">
    <property type="entry name" value="FAD-linked_Oxidoreductases_BP"/>
</dbReference>
<gene>
    <name evidence="3" type="ORF">FH608_043200</name>
</gene>
<name>A0A5C4VDH3_9ACTN</name>
<protein>
    <submittedName>
        <fullName evidence="3">FAD-binding protein</fullName>
    </submittedName>
</protein>
<dbReference type="Gene3D" id="3.30.43.10">
    <property type="entry name" value="Uridine Diphospho-n-acetylenolpyruvylglucosamine Reductase, domain 2"/>
    <property type="match status" value="1"/>
</dbReference>
<dbReference type="RefSeq" id="WP_139636813.1">
    <property type="nucleotide sequence ID" value="NZ_VDLX02000024.1"/>
</dbReference>
<comment type="similarity">
    <text evidence="1">Belongs to the oxygen-dependent FAD-linked oxidoreductase family.</text>
</comment>
<evidence type="ECO:0000313" key="3">
    <source>
        <dbReference type="EMBL" id="KAB8188579.1"/>
    </source>
</evidence>
<dbReference type="InterPro" id="IPR029068">
    <property type="entry name" value="Glyas_Bleomycin-R_OHBP_Dase"/>
</dbReference>